<dbReference type="OrthoDB" id="21449at2759"/>
<feature type="compositionally biased region" description="Basic and acidic residues" evidence="3">
    <location>
        <begin position="715"/>
        <end position="724"/>
    </location>
</feature>
<dbReference type="Proteomes" id="UP000308549">
    <property type="component" value="Unassembled WGS sequence"/>
</dbReference>
<protein>
    <recommendedName>
        <fullName evidence="6">Bromo domain-containing protein</fullName>
    </recommendedName>
</protein>
<feature type="coiled-coil region" evidence="2">
    <location>
        <begin position="127"/>
        <end position="154"/>
    </location>
</feature>
<accession>A0A4U0UCJ8</accession>
<evidence type="ECO:0000256" key="3">
    <source>
        <dbReference type="SAM" id="MobiDB-lite"/>
    </source>
</evidence>
<feature type="region of interest" description="Disordered" evidence="3">
    <location>
        <begin position="71"/>
        <end position="108"/>
    </location>
</feature>
<feature type="compositionally biased region" description="Low complexity" evidence="3">
    <location>
        <begin position="277"/>
        <end position="287"/>
    </location>
</feature>
<name>A0A4U0UCJ8_9PEZI</name>
<gene>
    <name evidence="4" type="ORF">B0A50_01143</name>
</gene>
<keyword evidence="2" id="KW-0175">Coiled coil</keyword>
<dbReference type="PANTHER" id="PTHR15398">
    <property type="entry name" value="BROMODOMAIN-CONTAINING PROTEIN 8"/>
    <property type="match status" value="1"/>
</dbReference>
<evidence type="ECO:0000313" key="5">
    <source>
        <dbReference type="Proteomes" id="UP000308549"/>
    </source>
</evidence>
<organism evidence="4 5">
    <name type="scientific">Salinomyces thailandicus</name>
    <dbReference type="NCBI Taxonomy" id="706561"/>
    <lineage>
        <taxon>Eukaryota</taxon>
        <taxon>Fungi</taxon>
        <taxon>Dikarya</taxon>
        <taxon>Ascomycota</taxon>
        <taxon>Pezizomycotina</taxon>
        <taxon>Dothideomycetes</taxon>
        <taxon>Dothideomycetidae</taxon>
        <taxon>Mycosphaerellales</taxon>
        <taxon>Teratosphaeriaceae</taxon>
        <taxon>Salinomyces</taxon>
    </lineage>
</organism>
<dbReference type="SUPFAM" id="SSF47370">
    <property type="entry name" value="Bromodomain"/>
    <property type="match status" value="1"/>
</dbReference>
<feature type="compositionally biased region" description="Low complexity" evidence="3">
    <location>
        <begin position="348"/>
        <end position="374"/>
    </location>
</feature>
<feature type="compositionally biased region" description="Pro residues" evidence="3">
    <location>
        <begin position="483"/>
        <end position="500"/>
    </location>
</feature>
<feature type="compositionally biased region" description="Polar residues" evidence="3">
    <location>
        <begin position="308"/>
        <end position="318"/>
    </location>
</feature>
<keyword evidence="1" id="KW-0103">Bromodomain</keyword>
<reference evidence="4 5" key="1">
    <citation type="submission" date="2017-03" db="EMBL/GenBank/DDBJ databases">
        <title>Genomes of endolithic fungi from Antarctica.</title>
        <authorList>
            <person name="Coleine C."/>
            <person name="Masonjones S."/>
            <person name="Stajich J.E."/>
        </authorList>
    </citation>
    <scope>NUCLEOTIDE SEQUENCE [LARGE SCALE GENOMIC DNA]</scope>
    <source>
        <strain evidence="4 5">CCFEE 6315</strain>
    </source>
</reference>
<feature type="region of interest" description="Disordered" evidence="3">
    <location>
        <begin position="846"/>
        <end position="877"/>
    </location>
</feature>
<evidence type="ECO:0000256" key="1">
    <source>
        <dbReference type="ARBA" id="ARBA00023117"/>
    </source>
</evidence>
<dbReference type="EMBL" id="NAJL01000004">
    <property type="protein sequence ID" value="TKA32917.1"/>
    <property type="molecule type" value="Genomic_DNA"/>
</dbReference>
<evidence type="ECO:0008006" key="6">
    <source>
        <dbReference type="Google" id="ProtNLM"/>
    </source>
</evidence>
<evidence type="ECO:0000256" key="2">
    <source>
        <dbReference type="SAM" id="Coils"/>
    </source>
</evidence>
<feature type="compositionally biased region" description="Low complexity" evidence="3">
    <location>
        <begin position="846"/>
        <end position="875"/>
    </location>
</feature>
<dbReference type="InterPro" id="IPR036427">
    <property type="entry name" value="Bromodomain-like_sf"/>
</dbReference>
<keyword evidence="5" id="KW-1185">Reference proteome</keyword>
<feature type="compositionally biased region" description="Basic and acidic residues" evidence="3">
    <location>
        <begin position="71"/>
        <end position="80"/>
    </location>
</feature>
<dbReference type="PANTHER" id="PTHR15398:SF4">
    <property type="entry name" value="BROMODOMAIN-CONTAINING PROTEIN 8 ISOFORM X1"/>
    <property type="match status" value="1"/>
</dbReference>
<comment type="caution">
    <text evidence="4">The sequence shown here is derived from an EMBL/GenBank/DDBJ whole genome shotgun (WGS) entry which is preliminary data.</text>
</comment>
<feature type="compositionally biased region" description="Basic and acidic residues" evidence="3">
    <location>
        <begin position="697"/>
        <end position="708"/>
    </location>
</feature>
<dbReference type="GO" id="GO:0035267">
    <property type="term" value="C:NuA4 histone acetyltransferase complex"/>
    <property type="evidence" value="ECO:0007669"/>
    <property type="project" value="TreeGrafter"/>
</dbReference>
<dbReference type="GO" id="GO:0006325">
    <property type="term" value="P:chromatin organization"/>
    <property type="evidence" value="ECO:0007669"/>
    <property type="project" value="UniProtKB-ARBA"/>
</dbReference>
<feature type="compositionally biased region" description="Low complexity" evidence="3">
    <location>
        <begin position="623"/>
        <end position="646"/>
    </location>
</feature>
<feature type="compositionally biased region" description="Basic residues" evidence="3">
    <location>
        <begin position="518"/>
        <end position="527"/>
    </location>
</feature>
<dbReference type="Gene3D" id="1.20.920.10">
    <property type="entry name" value="Bromodomain-like"/>
    <property type="match status" value="1"/>
</dbReference>
<feature type="compositionally biased region" description="Low complexity" evidence="3">
    <location>
        <begin position="456"/>
        <end position="466"/>
    </location>
</feature>
<evidence type="ECO:0000313" key="4">
    <source>
        <dbReference type="EMBL" id="TKA32917.1"/>
    </source>
</evidence>
<feature type="region of interest" description="Disordered" evidence="3">
    <location>
        <begin position="164"/>
        <end position="780"/>
    </location>
</feature>
<sequence length="949" mass="104447">MLSYTPLESLLLFQALRAEAGQPETFSFARISEHLKKIALVRDDPSYSEARLGPKALRDCYLGLVKEEARKDMEDEREKANGTTNGDISPASRKRKAPSPAIPTVQEAAQFPHLIPRLVERLYQSYRANTVKQIREHERQYDALSREVSEIEDGKWDDRLQDQQCAPTSATHSPRPSTIAHTQPNIPQPVQAPSTASPTAGSTSQQQQADPKVPAKKYSQATIDAVMNHGPEPQNSPGGHRRTSSNTKLPPLSEMAPHSPRYGIPAQVPPMAPQMPPHIQQRPQHPHYVQSPPQMHQPSYGPPAHSHPVQSPQLQSAMSRPSSSPRPILPPPPGMHLASQSPGPYSGPHHAQAQHMAHPHPHQQYPQSQRSSVSRPPPDHRPPPGYQPQAPHTPQYYSPSHAPHQPYQNPRMPYQAPPGSHPPAYAPSPVSQLQRPGRELPPFAVDSVQHGTAVRQPYVQQQHQQTPRPPGQLMAQTTSRPPYSQPHYPPQAPATGPRPQPQSKLMSGILASLATPPRHLRAQHRPLWKNDGSPAPSRRPPEPLQPEVEPMSPVRERSKPQPPAGKSNDASNDRLPQQPMMIQPKGGWERHWEKQRLLEEQKLKERQEAVKQEVERHREQQRQQRQQQKQQKKQVAQQKQPQQKQQMPLVPPIPPMAQRPIRGGSPGSTPSSTAAEMPNARTRSQSVSTTAGTSVAGDRRGSRADVKMEPSTPAEAHDSPELLHEPSATSNSGPMTRKRRGTLQSNPQTASKRKRQHSPPPGEQETQDDATPPPSHRPNTILATRNFAKVASAIMNDITSHKHASYFASGVRDKDANGYSEIIKQPQHLKSIRAAITAGTRAVAAASSSSSATATNNTDSPSTSLPTTPAILSTSKASDGSTVVELEASTDLMPPKAIVNAAQLEKEVYRMFANAVMFNPGEDGLVADTREMFGDVEAGMRAWRGAERE</sequence>
<proteinExistence type="predicted"/>
<feature type="compositionally biased region" description="Pro residues" evidence="3">
    <location>
        <begin position="267"/>
        <end position="276"/>
    </location>
</feature>
<feature type="compositionally biased region" description="Basic and acidic residues" evidence="3">
    <location>
        <begin position="587"/>
        <end position="622"/>
    </location>
</feature>
<feature type="compositionally biased region" description="Pro residues" evidence="3">
    <location>
        <begin position="415"/>
        <end position="426"/>
    </location>
</feature>
<feature type="compositionally biased region" description="Polar residues" evidence="3">
    <location>
        <begin position="681"/>
        <end position="693"/>
    </location>
</feature>
<feature type="compositionally biased region" description="Polar residues" evidence="3">
    <location>
        <begin position="164"/>
        <end position="185"/>
    </location>
</feature>
<feature type="compositionally biased region" description="Low complexity" evidence="3">
    <location>
        <begin position="191"/>
        <end position="209"/>
    </location>
</feature>
<dbReference type="AlphaFoldDB" id="A0A4U0UCJ8"/>